<reference evidence="1 2" key="1">
    <citation type="submission" date="2010-05" db="EMBL/GenBank/DDBJ databases">
        <title>Complete sequence of Methanococcus voltae A3.</title>
        <authorList>
            <consortium name="US DOE Joint Genome Institute"/>
            <person name="Lucas S."/>
            <person name="Copeland A."/>
            <person name="Lapidus A."/>
            <person name="Cheng J.-F."/>
            <person name="Bruce D."/>
            <person name="Goodwin L."/>
            <person name="Pitluck S."/>
            <person name="Lowry S."/>
            <person name="Clum A."/>
            <person name="Land M."/>
            <person name="Hauser L."/>
            <person name="Kyrpides N."/>
            <person name="Mikhailova N."/>
            <person name="Whitman W.B."/>
            <person name="Woyke T."/>
        </authorList>
    </citation>
    <scope>NUCLEOTIDE SEQUENCE [LARGE SCALE GENOMIC DNA]</scope>
    <source>
        <strain evidence="2">ATCC BAA-1334 / A3</strain>
    </source>
</reference>
<dbReference type="Pfam" id="PF09886">
    <property type="entry name" value="DUF2113"/>
    <property type="match status" value="1"/>
</dbReference>
<sequence length="186" mass="21229">MSKITVECTDPDGKEIYDRIIQTNLEDLVLGKSVLQVVMICNLDEPYFTIGALPKSTSRAVSLRDIAEISEESKQDGKVIKKLNIIDETYAPKLLEKINVIDQPSRLEIITDSDIELNTKIYDAKDEFIDKVLDFMNRVFPEGMRVRQTLHGKSIVMVASEKPIAPEWLKEAKDLKEKLENSLVRY</sequence>
<organism evidence="1 2">
    <name type="scientific">Methanococcus voltae (strain ATCC BAA-1334 / A3)</name>
    <dbReference type="NCBI Taxonomy" id="456320"/>
    <lineage>
        <taxon>Archaea</taxon>
        <taxon>Methanobacteriati</taxon>
        <taxon>Methanobacteriota</taxon>
        <taxon>Methanomada group</taxon>
        <taxon>Methanococci</taxon>
        <taxon>Methanococcales</taxon>
        <taxon>Methanococcaceae</taxon>
        <taxon>Methanococcus</taxon>
    </lineage>
</organism>
<dbReference type="STRING" id="456320.Mvol_0167"/>
<name>D7DRR7_METV3</name>
<protein>
    <submittedName>
        <fullName evidence="1">Methanogenesis marker protein 17</fullName>
    </submittedName>
</protein>
<dbReference type="KEGG" id="mvo:Mvol_0167"/>
<dbReference type="OrthoDB" id="52971at2157"/>
<dbReference type="HOGENOM" id="CLU_121275_0_0_2"/>
<dbReference type="EMBL" id="CP002057">
    <property type="protein sequence ID" value="ADI35827.1"/>
    <property type="molecule type" value="Genomic_DNA"/>
</dbReference>
<evidence type="ECO:0000313" key="1">
    <source>
        <dbReference type="EMBL" id="ADI35827.1"/>
    </source>
</evidence>
<accession>D7DRR7</accession>
<dbReference type="InterPro" id="IPR016762">
    <property type="entry name" value="Methan_mark_17"/>
</dbReference>
<dbReference type="Proteomes" id="UP000007722">
    <property type="component" value="Chromosome"/>
</dbReference>
<dbReference type="NCBIfam" id="TIGR03291">
    <property type="entry name" value="methan_mark_17"/>
    <property type="match status" value="1"/>
</dbReference>
<dbReference type="AlphaFoldDB" id="D7DRR7"/>
<keyword evidence="2" id="KW-1185">Reference proteome</keyword>
<dbReference type="PIRSF" id="PIRSF019464">
    <property type="entry name" value="UCP019464"/>
    <property type="match status" value="1"/>
</dbReference>
<proteinExistence type="predicted"/>
<evidence type="ECO:0000313" key="2">
    <source>
        <dbReference type="Proteomes" id="UP000007722"/>
    </source>
</evidence>
<gene>
    <name evidence="1" type="ordered locus">Mvol_0167</name>
</gene>
<dbReference type="eggNOG" id="arCOG04904">
    <property type="taxonomic scope" value="Archaea"/>
</dbReference>
<dbReference type="InParanoid" id="D7DRR7"/>